<dbReference type="Proteomes" id="UP001285855">
    <property type="component" value="Unassembled WGS sequence"/>
</dbReference>
<accession>A0ABU5ESK1</accession>
<name>A0ABU5ESK1_9FLAO</name>
<organism evidence="1 2">
    <name type="scientific">Winogradskyella aquimaris</name>
    <dbReference type="NCBI Taxonomy" id="864074"/>
    <lineage>
        <taxon>Bacteria</taxon>
        <taxon>Pseudomonadati</taxon>
        <taxon>Bacteroidota</taxon>
        <taxon>Flavobacteriia</taxon>
        <taxon>Flavobacteriales</taxon>
        <taxon>Flavobacteriaceae</taxon>
        <taxon>Winogradskyella</taxon>
    </lineage>
</organism>
<proteinExistence type="predicted"/>
<comment type="caution">
    <text evidence="1">The sequence shown here is derived from an EMBL/GenBank/DDBJ whole genome shotgun (WGS) entry which is preliminary data.</text>
</comment>
<evidence type="ECO:0000313" key="2">
    <source>
        <dbReference type="Proteomes" id="UP001285855"/>
    </source>
</evidence>
<keyword evidence="2" id="KW-1185">Reference proteome</keyword>
<dbReference type="RefSeq" id="WP_320556217.1">
    <property type="nucleotide sequence ID" value="NZ_JAXDAE010000011.1"/>
</dbReference>
<evidence type="ECO:0000313" key="1">
    <source>
        <dbReference type="EMBL" id="MDY2587866.1"/>
    </source>
</evidence>
<dbReference type="EMBL" id="JAXDAE010000011">
    <property type="protein sequence ID" value="MDY2587866.1"/>
    <property type="molecule type" value="Genomic_DNA"/>
</dbReference>
<reference evidence="1 2" key="1">
    <citation type="submission" date="2023-11" db="EMBL/GenBank/DDBJ databases">
        <title>Winogradskyella pelagius sp. nov., isolated from coastal sediment.</title>
        <authorList>
            <person name="Li F."/>
        </authorList>
    </citation>
    <scope>NUCLEOTIDE SEQUENCE [LARGE SCALE GENOMIC DNA]</scope>
    <source>
        <strain evidence="1 2">KCTC 23502</strain>
    </source>
</reference>
<gene>
    <name evidence="1" type="ORF">SNF14_11000</name>
</gene>
<protein>
    <submittedName>
        <fullName evidence="1">Heavy-metal-associated domain-containing protein</fullName>
    </submittedName>
</protein>
<sequence>MSLISNKVVPGKEGQVFGTDAKLSKDLEKIRQKILTVSGVNHVTINENVFPREFKVCTDRLVELKAIEDVVIPLGFHVVPKEAFDL</sequence>